<evidence type="ECO:0000313" key="2">
    <source>
        <dbReference type="Proteomes" id="UP000325723"/>
    </source>
</evidence>
<reference evidence="1 2" key="1">
    <citation type="submission" date="2019-09" db="EMBL/GenBank/DDBJ databases">
        <authorList>
            <person name="Chandra G."/>
            <person name="Truman W A."/>
        </authorList>
    </citation>
    <scope>NUCLEOTIDE SEQUENCE [LARGE SCALE GENOMIC DNA]</scope>
    <source>
        <strain evidence="1">PS900</strain>
    </source>
</reference>
<dbReference type="Proteomes" id="UP000325723">
    <property type="component" value="Unassembled WGS sequence"/>
</dbReference>
<organism evidence="1 2">
    <name type="scientific">Pseudomonas fluorescens</name>
    <dbReference type="NCBI Taxonomy" id="294"/>
    <lineage>
        <taxon>Bacteria</taxon>
        <taxon>Pseudomonadati</taxon>
        <taxon>Pseudomonadota</taxon>
        <taxon>Gammaproteobacteria</taxon>
        <taxon>Pseudomonadales</taxon>
        <taxon>Pseudomonadaceae</taxon>
        <taxon>Pseudomonas</taxon>
    </lineage>
</organism>
<proteinExistence type="predicted"/>
<sequence>MTPPEYPGELNTVPVGASLLAIAEGQSPVLLNVPQSSRAGSLPHWVFSVFR</sequence>
<name>A0A8H2NWV4_PSEFL</name>
<accession>A0A8H2NWV4</accession>
<dbReference type="EMBL" id="CABVIE010000002">
    <property type="protein sequence ID" value="VVO56637.1"/>
    <property type="molecule type" value="Genomic_DNA"/>
</dbReference>
<protein>
    <submittedName>
        <fullName evidence="1">Uncharacterized protein</fullName>
    </submittedName>
</protein>
<dbReference type="AlphaFoldDB" id="A0A8H2NWV4"/>
<gene>
    <name evidence="1" type="ORF">PS900_00575</name>
</gene>
<evidence type="ECO:0000313" key="1">
    <source>
        <dbReference type="EMBL" id="VVO56637.1"/>
    </source>
</evidence>
<comment type="caution">
    <text evidence="1">The sequence shown here is derived from an EMBL/GenBank/DDBJ whole genome shotgun (WGS) entry which is preliminary data.</text>
</comment>